<evidence type="ECO:0000256" key="3">
    <source>
        <dbReference type="ARBA" id="ARBA00022450"/>
    </source>
</evidence>
<comment type="caution">
    <text evidence="9">The sequence shown here is derived from an EMBL/GenBank/DDBJ whole genome shotgun (WGS) entry which is preliminary data.</text>
</comment>
<reference evidence="9 10" key="1">
    <citation type="submission" date="2017-07" db="EMBL/GenBank/DDBJ databases">
        <title>Genome sequencing and assembly of Paenibacillus rigui.</title>
        <authorList>
            <person name="Mayilraj S."/>
        </authorList>
    </citation>
    <scope>NUCLEOTIDE SEQUENCE [LARGE SCALE GENOMIC DNA]</scope>
    <source>
        <strain evidence="9 10">JCM 16352</strain>
    </source>
</reference>
<sequence>MILSGIQLAWAIVLMKYHEPDQLQLSFQSRYPLPVWTCNHAALHADADMVLEIKVSIEDTIKDLKAKLYRLLAEYTDVSGRVSASLTLPVSVTSHDSVWAKELEAIVFADRQLNSHLHGEISLGRLKGHLLKAYEAMLRDERVRIKDVDILSPEERSQLLIEFNQTQADYPKGLTIHGLFMRQAAANPNSLAVVCNKESISYAELDRRSSRLAVKLRSRGVRPGCIVAITADRTIEMIIGLLAILKSGGAYLPIDLRAPQAHNQLILEDSGAQIAISKSLSRSAGVELIDPYDPMSYDQPDLHTEWEGHSTDLAYVIYTSGSTGTPKGVMVRHQEVINFCCWLDAKYQIADHPRILQSANLTFDASVESIFGALLNGGTSILIRSELLLHKRAFHDFIRKHQVHIVPLVPTLLSLLTDEDKLESVRVVITGGDVLERELKDRVIAKGYKLYNHYGPTETTVVVMATDVEQDQVTLGKPIANTRIYVLNRRLELCPIGVWGEICIAGDGVSRGYLNRDDLTQEKFVAHPYEPGQLLYRTGDIGRWLQDGRVEYAGRTDSQLKINSILVHPETIRKHLKTHSSIKEAQVLEIKVNGINKLVAYYTVNEPVSAVLLREHLLLYILPAIMPSQFIEITDFPLNLNGKLNKQALIEWVLT</sequence>
<keyword evidence="3" id="KW-0596">Phosphopantetheine</keyword>
<name>A0A229ULV3_9BACL</name>
<dbReference type="PANTHER" id="PTHR45527:SF1">
    <property type="entry name" value="FATTY ACID SYNTHASE"/>
    <property type="match status" value="1"/>
</dbReference>
<dbReference type="FunFam" id="3.40.50.980:FF:000001">
    <property type="entry name" value="Non-ribosomal peptide synthetase"/>
    <property type="match status" value="1"/>
</dbReference>
<dbReference type="GO" id="GO:0043041">
    <property type="term" value="P:amino acid activation for nonribosomal peptide biosynthetic process"/>
    <property type="evidence" value="ECO:0007669"/>
    <property type="project" value="TreeGrafter"/>
</dbReference>
<dbReference type="Gene3D" id="2.30.38.10">
    <property type="entry name" value="Luciferase, Domain 3"/>
    <property type="match status" value="1"/>
</dbReference>
<dbReference type="FunFam" id="2.30.38.10:FF:000001">
    <property type="entry name" value="Non-ribosomal peptide synthetase PvdI"/>
    <property type="match status" value="1"/>
</dbReference>
<dbReference type="RefSeq" id="WP_094017323.1">
    <property type="nucleotide sequence ID" value="NZ_NMQW01000037.1"/>
</dbReference>
<dbReference type="PANTHER" id="PTHR45527">
    <property type="entry name" value="NONRIBOSOMAL PEPTIDE SYNTHETASE"/>
    <property type="match status" value="1"/>
</dbReference>
<dbReference type="Gene3D" id="3.40.50.980">
    <property type="match status" value="2"/>
</dbReference>
<dbReference type="OrthoDB" id="9765680at2"/>
<protein>
    <recommendedName>
        <fullName evidence="8">AMP-dependent synthetase/ligase domain-containing protein</fullName>
    </recommendedName>
</protein>
<proteinExistence type="inferred from homology"/>
<dbReference type="SUPFAM" id="SSF56801">
    <property type="entry name" value="Acetyl-CoA synthetase-like"/>
    <property type="match status" value="1"/>
</dbReference>
<evidence type="ECO:0000256" key="5">
    <source>
        <dbReference type="ARBA" id="ARBA00022598"/>
    </source>
</evidence>
<dbReference type="GO" id="GO:0044550">
    <property type="term" value="P:secondary metabolite biosynthetic process"/>
    <property type="evidence" value="ECO:0007669"/>
    <property type="project" value="TreeGrafter"/>
</dbReference>
<dbReference type="NCBIfam" id="TIGR01733">
    <property type="entry name" value="AA-adenyl-dom"/>
    <property type="match status" value="1"/>
</dbReference>
<dbReference type="Pfam" id="PF00501">
    <property type="entry name" value="AMP-binding"/>
    <property type="match status" value="1"/>
</dbReference>
<dbReference type="PROSITE" id="PS00455">
    <property type="entry name" value="AMP_BINDING"/>
    <property type="match status" value="1"/>
</dbReference>
<dbReference type="InterPro" id="IPR020459">
    <property type="entry name" value="AMP-binding"/>
</dbReference>
<evidence type="ECO:0000313" key="10">
    <source>
        <dbReference type="Proteomes" id="UP000215509"/>
    </source>
</evidence>
<keyword evidence="10" id="KW-1185">Reference proteome</keyword>
<dbReference type="InterPro" id="IPR020845">
    <property type="entry name" value="AMP-binding_CS"/>
</dbReference>
<evidence type="ECO:0000313" key="9">
    <source>
        <dbReference type="EMBL" id="OXM83879.1"/>
    </source>
</evidence>
<evidence type="ECO:0000256" key="1">
    <source>
        <dbReference type="ARBA" id="ARBA00001957"/>
    </source>
</evidence>
<dbReference type="InterPro" id="IPR000873">
    <property type="entry name" value="AMP-dep_synth/lig_dom"/>
</dbReference>
<gene>
    <name evidence="9" type="ORF">CF651_23495</name>
</gene>
<comment type="similarity">
    <text evidence="2">Belongs to the ATP-dependent AMP-binding enzyme family.</text>
</comment>
<evidence type="ECO:0000256" key="4">
    <source>
        <dbReference type="ARBA" id="ARBA00022553"/>
    </source>
</evidence>
<dbReference type="CDD" id="cd05930">
    <property type="entry name" value="A_NRPS"/>
    <property type="match status" value="1"/>
</dbReference>
<keyword evidence="5" id="KW-0436">Ligase</keyword>
<dbReference type="FunFam" id="3.40.50.12780:FF:000012">
    <property type="entry name" value="Non-ribosomal peptide synthetase"/>
    <property type="match status" value="1"/>
</dbReference>
<evidence type="ECO:0000256" key="6">
    <source>
        <dbReference type="ARBA" id="ARBA00022737"/>
    </source>
</evidence>
<evidence type="ECO:0000259" key="8">
    <source>
        <dbReference type="Pfam" id="PF00501"/>
    </source>
</evidence>
<dbReference type="InterPro" id="IPR010071">
    <property type="entry name" value="AA_adenyl_dom"/>
</dbReference>
<dbReference type="PRINTS" id="PR00154">
    <property type="entry name" value="AMPBINDING"/>
</dbReference>
<dbReference type="AlphaFoldDB" id="A0A229ULV3"/>
<feature type="domain" description="AMP-dependent synthetase/ligase" evidence="8">
    <location>
        <begin position="181"/>
        <end position="514"/>
    </location>
</feature>
<keyword evidence="7" id="KW-0045">Antibiotic biosynthesis</keyword>
<dbReference type="GO" id="GO:0016874">
    <property type="term" value="F:ligase activity"/>
    <property type="evidence" value="ECO:0007669"/>
    <property type="project" value="UniProtKB-KW"/>
</dbReference>
<comment type="cofactor">
    <cofactor evidence="1">
        <name>pantetheine 4'-phosphate</name>
        <dbReference type="ChEBI" id="CHEBI:47942"/>
    </cofactor>
</comment>
<organism evidence="9 10">
    <name type="scientific">Paenibacillus rigui</name>
    <dbReference type="NCBI Taxonomy" id="554312"/>
    <lineage>
        <taxon>Bacteria</taxon>
        <taxon>Bacillati</taxon>
        <taxon>Bacillota</taxon>
        <taxon>Bacilli</taxon>
        <taxon>Bacillales</taxon>
        <taxon>Paenibacillaceae</taxon>
        <taxon>Paenibacillus</taxon>
    </lineage>
</organism>
<dbReference type="GO" id="GO:0031177">
    <property type="term" value="F:phosphopantetheine binding"/>
    <property type="evidence" value="ECO:0007669"/>
    <property type="project" value="TreeGrafter"/>
</dbReference>
<accession>A0A229ULV3</accession>
<dbReference type="Proteomes" id="UP000215509">
    <property type="component" value="Unassembled WGS sequence"/>
</dbReference>
<keyword evidence="4" id="KW-0597">Phosphoprotein</keyword>
<evidence type="ECO:0000256" key="7">
    <source>
        <dbReference type="ARBA" id="ARBA00023194"/>
    </source>
</evidence>
<dbReference type="EMBL" id="NMQW01000037">
    <property type="protein sequence ID" value="OXM83879.1"/>
    <property type="molecule type" value="Genomic_DNA"/>
</dbReference>
<dbReference type="GO" id="GO:0017000">
    <property type="term" value="P:antibiotic biosynthetic process"/>
    <property type="evidence" value="ECO:0007669"/>
    <property type="project" value="UniProtKB-KW"/>
</dbReference>
<dbReference type="InterPro" id="IPR045851">
    <property type="entry name" value="AMP-bd_C_sf"/>
</dbReference>
<keyword evidence="6" id="KW-0677">Repeat</keyword>
<dbReference type="Gene3D" id="3.30.300.30">
    <property type="match status" value="1"/>
</dbReference>
<dbReference type="GO" id="GO:0005737">
    <property type="term" value="C:cytoplasm"/>
    <property type="evidence" value="ECO:0007669"/>
    <property type="project" value="TreeGrafter"/>
</dbReference>
<evidence type="ECO:0000256" key="2">
    <source>
        <dbReference type="ARBA" id="ARBA00006432"/>
    </source>
</evidence>